<evidence type="ECO:0000313" key="7">
    <source>
        <dbReference type="EMBL" id="GAA2326767.1"/>
    </source>
</evidence>
<keyword evidence="8" id="KW-1185">Reference proteome</keyword>
<feature type="transmembrane region" description="Helical" evidence="5">
    <location>
        <begin position="121"/>
        <end position="140"/>
    </location>
</feature>
<dbReference type="InterPro" id="IPR052185">
    <property type="entry name" value="IPC_Synthase-Related"/>
</dbReference>
<proteinExistence type="predicted"/>
<evidence type="ECO:0000313" key="8">
    <source>
        <dbReference type="Proteomes" id="UP001501444"/>
    </source>
</evidence>
<dbReference type="Pfam" id="PF14378">
    <property type="entry name" value="PAP2_3"/>
    <property type="match status" value="1"/>
</dbReference>
<evidence type="ECO:0000256" key="4">
    <source>
        <dbReference type="ARBA" id="ARBA00023136"/>
    </source>
</evidence>
<dbReference type="RefSeq" id="WP_344610232.1">
    <property type="nucleotide sequence ID" value="NZ_BAAARV010000004.1"/>
</dbReference>
<sequence length="237" mass="24176">MHRLDGIDAGPDEADGMTITVSARAAGGVSLPRQAALGVAAVAGFLLVRGAVATDMGAGGRAVGNTRAVEGLGLGTPFAGDGPVGDFLQWVYGYGHWLVAVAVLVWLARRHPAVYYRVRDAMLLTAAGALFVFVVFPVVPPGPEPAAFASLPSLHAAVDALLALAIAAAARRRWVRAAGVGLAAGLAAAVVLTGHHHAVDVLAGVALAGAAWLFLRARHRPAAALRGYAGWDALDLH</sequence>
<dbReference type="Proteomes" id="UP001501444">
    <property type="component" value="Unassembled WGS sequence"/>
</dbReference>
<feature type="transmembrane region" description="Helical" evidence="5">
    <location>
        <begin position="174"/>
        <end position="192"/>
    </location>
</feature>
<comment type="subcellular location">
    <subcellularLocation>
        <location evidence="1">Membrane</location>
        <topology evidence="1">Multi-pass membrane protein</topology>
    </subcellularLocation>
</comment>
<evidence type="ECO:0000256" key="1">
    <source>
        <dbReference type="ARBA" id="ARBA00004141"/>
    </source>
</evidence>
<keyword evidence="2 5" id="KW-0812">Transmembrane</keyword>
<organism evidence="7 8">
    <name type="scientific">Dactylosporangium salmoneum</name>
    <dbReference type="NCBI Taxonomy" id="53361"/>
    <lineage>
        <taxon>Bacteria</taxon>
        <taxon>Bacillati</taxon>
        <taxon>Actinomycetota</taxon>
        <taxon>Actinomycetes</taxon>
        <taxon>Micromonosporales</taxon>
        <taxon>Micromonosporaceae</taxon>
        <taxon>Dactylosporangium</taxon>
    </lineage>
</organism>
<dbReference type="Gene3D" id="1.20.144.10">
    <property type="entry name" value="Phosphatidic acid phosphatase type 2/haloperoxidase"/>
    <property type="match status" value="1"/>
</dbReference>
<evidence type="ECO:0000259" key="6">
    <source>
        <dbReference type="Pfam" id="PF14378"/>
    </source>
</evidence>
<dbReference type="InterPro" id="IPR036938">
    <property type="entry name" value="PAP2/HPO_sf"/>
</dbReference>
<reference evidence="8" key="1">
    <citation type="journal article" date="2019" name="Int. J. Syst. Evol. Microbiol.">
        <title>The Global Catalogue of Microorganisms (GCM) 10K type strain sequencing project: providing services to taxonomists for standard genome sequencing and annotation.</title>
        <authorList>
            <consortium name="The Broad Institute Genomics Platform"/>
            <consortium name="The Broad Institute Genome Sequencing Center for Infectious Disease"/>
            <person name="Wu L."/>
            <person name="Ma J."/>
        </authorList>
    </citation>
    <scope>NUCLEOTIDE SEQUENCE [LARGE SCALE GENOMIC DNA]</scope>
    <source>
        <strain evidence="8">JCM 3272</strain>
    </source>
</reference>
<dbReference type="SUPFAM" id="SSF48317">
    <property type="entry name" value="Acid phosphatase/Vanadium-dependent haloperoxidase"/>
    <property type="match status" value="1"/>
</dbReference>
<feature type="transmembrane region" description="Helical" evidence="5">
    <location>
        <begin position="91"/>
        <end position="109"/>
    </location>
</feature>
<evidence type="ECO:0000256" key="2">
    <source>
        <dbReference type="ARBA" id="ARBA00022692"/>
    </source>
</evidence>
<feature type="transmembrane region" description="Helical" evidence="5">
    <location>
        <begin position="198"/>
        <end position="215"/>
    </location>
</feature>
<dbReference type="EMBL" id="BAAARV010000004">
    <property type="protein sequence ID" value="GAA2326767.1"/>
    <property type="molecule type" value="Genomic_DNA"/>
</dbReference>
<keyword evidence="4 5" id="KW-0472">Membrane</keyword>
<dbReference type="PANTHER" id="PTHR31310">
    <property type="match status" value="1"/>
</dbReference>
<keyword evidence="3 5" id="KW-1133">Transmembrane helix</keyword>
<comment type="caution">
    <text evidence="7">The sequence shown here is derived from an EMBL/GenBank/DDBJ whole genome shotgun (WGS) entry which is preliminary data.</text>
</comment>
<gene>
    <name evidence="7" type="ORF">GCM10010170_001840</name>
</gene>
<protein>
    <recommendedName>
        <fullName evidence="6">Inositolphosphotransferase Aur1/Ipt1 domain-containing protein</fullName>
    </recommendedName>
</protein>
<evidence type="ECO:0000256" key="3">
    <source>
        <dbReference type="ARBA" id="ARBA00022989"/>
    </source>
</evidence>
<dbReference type="InterPro" id="IPR026841">
    <property type="entry name" value="Aur1/Ipt1"/>
</dbReference>
<dbReference type="PANTHER" id="PTHR31310:SF7">
    <property type="entry name" value="PA-PHOSPHATASE RELATED-FAMILY PROTEIN DDB_G0268928"/>
    <property type="match status" value="1"/>
</dbReference>
<accession>A0ABP5SBZ5</accession>
<feature type="transmembrane region" description="Helical" evidence="5">
    <location>
        <begin position="146"/>
        <end position="167"/>
    </location>
</feature>
<name>A0ABP5SBZ5_9ACTN</name>
<evidence type="ECO:0000256" key="5">
    <source>
        <dbReference type="SAM" id="Phobius"/>
    </source>
</evidence>
<feature type="domain" description="Inositolphosphotransferase Aur1/Ipt1" evidence="6">
    <location>
        <begin position="79"/>
        <end position="213"/>
    </location>
</feature>